<proteinExistence type="predicted"/>
<dbReference type="EMBL" id="AODM01000058">
    <property type="protein sequence ID" value="EUJ48693.1"/>
    <property type="molecule type" value="Genomic_DNA"/>
</dbReference>
<dbReference type="Proteomes" id="UP000019241">
    <property type="component" value="Unassembled WGS sequence"/>
</dbReference>
<organism evidence="1 2">
    <name type="scientific">Listeria fleischmannii FSL S10-1203</name>
    <dbReference type="NCBI Taxonomy" id="1265822"/>
    <lineage>
        <taxon>Bacteria</taxon>
        <taxon>Bacillati</taxon>
        <taxon>Bacillota</taxon>
        <taxon>Bacilli</taxon>
        <taxon>Bacillales</taxon>
        <taxon>Listeriaceae</taxon>
        <taxon>Listeria</taxon>
    </lineage>
</organism>
<dbReference type="RefSeq" id="WP_036064705.1">
    <property type="nucleotide sequence ID" value="NZ_AODM01000058.1"/>
</dbReference>
<evidence type="ECO:0000313" key="1">
    <source>
        <dbReference type="EMBL" id="EUJ48693.1"/>
    </source>
</evidence>
<evidence type="ECO:0000313" key="2">
    <source>
        <dbReference type="Proteomes" id="UP000019241"/>
    </source>
</evidence>
<comment type="caution">
    <text evidence="1">The sequence shown here is derived from an EMBL/GenBank/DDBJ whole genome shotgun (WGS) entry which is preliminary data.</text>
</comment>
<sequence>MAEIHDSVAYDVTYTNILEKLVFHLSSLEKGETVNIYLGKICHGYPSLVFQVVENKEEQVVVDYEVLFIVFQNVMQYEINPNL</sequence>
<accession>W7DSN8</accession>
<dbReference type="AlphaFoldDB" id="W7DSN8"/>
<name>W7DSN8_9LIST</name>
<dbReference type="PATRIC" id="fig|1265822.4.peg.3487"/>
<reference evidence="1 2" key="1">
    <citation type="submission" date="2012-12" db="EMBL/GenBank/DDBJ databases">
        <title>Novel taxa of Listeriaceae from agricultural environments in the United States.</title>
        <authorList>
            <person name="den Bakker H.C."/>
            <person name="Allred A."/>
            <person name="Warchocki S."/>
            <person name="Wright E.M."/>
            <person name="Burrell A."/>
            <person name="Nightingale K.K."/>
            <person name="Kephart D."/>
            <person name="Wiedmann M."/>
        </authorList>
    </citation>
    <scope>NUCLEOTIDE SEQUENCE [LARGE SCALE GENOMIC DNA]</scope>
    <source>
        <strain evidence="1 2">FSL S10-1203</strain>
    </source>
</reference>
<protein>
    <submittedName>
        <fullName evidence="1">Uncharacterized protein</fullName>
    </submittedName>
</protein>
<gene>
    <name evidence="1" type="ORF">MCOL2_17147</name>
</gene>